<sequence>MSDHRYALPLSSSGPPLGAELSTILKAENSGISKYRPHLGDTMHADDDNNMPTSPFNLKHIDKSQLPSPDSRAASILNLLTSKLAAGEWQKGVDGIVVEEGTDDPEPLSSVPGNAVHGDEDIDAALDFGALDPDLATSQPKQDQWQISKFKSCRQSPSRAHSRSPSHPASTSSLHPPNRDDMVSTRTSPHLGTVAPPPAPRAIVHLSPTRCSFSLSCANPTQGPPSSLPHLTRSVKTAPLV</sequence>
<feature type="compositionally biased region" description="Polar residues" evidence="1">
    <location>
        <begin position="136"/>
        <end position="155"/>
    </location>
</feature>
<reference evidence="2" key="2">
    <citation type="journal article" date="2020" name="Nat. Commun.">
        <title>Large-scale genome sequencing of mycorrhizal fungi provides insights into the early evolution of symbiotic traits.</title>
        <authorList>
            <person name="Miyauchi S."/>
            <person name="Kiss E."/>
            <person name="Kuo A."/>
            <person name="Drula E."/>
            <person name="Kohler A."/>
            <person name="Sanchez-Garcia M."/>
            <person name="Morin E."/>
            <person name="Andreopoulos B."/>
            <person name="Barry K.W."/>
            <person name="Bonito G."/>
            <person name="Buee M."/>
            <person name="Carver A."/>
            <person name="Chen C."/>
            <person name="Cichocki N."/>
            <person name="Clum A."/>
            <person name="Culley D."/>
            <person name="Crous P.W."/>
            <person name="Fauchery L."/>
            <person name="Girlanda M."/>
            <person name="Hayes R.D."/>
            <person name="Keri Z."/>
            <person name="LaButti K."/>
            <person name="Lipzen A."/>
            <person name="Lombard V."/>
            <person name="Magnuson J."/>
            <person name="Maillard F."/>
            <person name="Murat C."/>
            <person name="Nolan M."/>
            <person name="Ohm R.A."/>
            <person name="Pangilinan J."/>
            <person name="Pereira M.F."/>
            <person name="Perotto S."/>
            <person name="Peter M."/>
            <person name="Pfister S."/>
            <person name="Riley R."/>
            <person name="Sitrit Y."/>
            <person name="Stielow J.B."/>
            <person name="Szollosi G."/>
            <person name="Zifcakova L."/>
            <person name="Stursova M."/>
            <person name="Spatafora J.W."/>
            <person name="Tedersoo L."/>
            <person name="Vaario L.M."/>
            <person name="Yamada A."/>
            <person name="Yan M."/>
            <person name="Wang P."/>
            <person name="Xu J."/>
            <person name="Bruns T."/>
            <person name="Baldrian P."/>
            <person name="Vilgalys R."/>
            <person name="Dunand C."/>
            <person name="Henrissat B."/>
            <person name="Grigoriev I.V."/>
            <person name="Hibbett D."/>
            <person name="Nagy L.G."/>
            <person name="Martin F.M."/>
        </authorList>
    </citation>
    <scope>NUCLEOTIDE SEQUENCE</scope>
    <source>
        <strain evidence="2">BED1</strain>
    </source>
</reference>
<reference evidence="2" key="1">
    <citation type="submission" date="2019-10" db="EMBL/GenBank/DDBJ databases">
        <authorList>
            <consortium name="DOE Joint Genome Institute"/>
            <person name="Kuo A."/>
            <person name="Miyauchi S."/>
            <person name="Kiss E."/>
            <person name="Drula E."/>
            <person name="Kohler A."/>
            <person name="Sanchez-Garcia M."/>
            <person name="Andreopoulos B."/>
            <person name="Barry K.W."/>
            <person name="Bonito G."/>
            <person name="Buee M."/>
            <person name="Carver A."/>
            <person name="Chen C."/>
            <person name="Cichocki N."/>
            <person name="Clum A."/>
            <person name="Culley D."/>
            <person name="Crous P.W."/>
            <person name="Fauchery L."/>
            <person name="Girlanda M."/>
            <person name="Hayes R."/>
            <person name="Keri Z."/>
            <person name="LaButti K."/>
            <person name="Lipzen A."/>
            <person name="Lombard V."/>
            <person name="Magnuson J."/>
            <person name="Maillard F."/>
            <person name="Morin E."/>
            <person name="Murat C."/>
            <person name="Nolan M."/>
            <person name="Ohm R."/>
            <person name="Pangilinan J."/>
            <person name="Pereira M."/>
            <person name="Perotto S."/>
            <person name="Peter M."/>
            <person name="Riley R."/>
            <person name="Sitrit Y."/>
            <person name="Stielow B."/>
            <person name="Szollosi G."/>
            <person name="Zifcakova L."/>
            <person name="Stursova M."/>
            <person name="Spatafora J.W."/>
            <person name="Tedersoo L."/>
            <person name="Vaario L.-M."/>
            <person name="Yamada A."/>
            <person name="Yan M."/>
            <person name="Wang P."/>
            <person name="Xu J."/>
            <person name="Bruns T."/>
            <person name="Baldrian P."/>
            <person name="Vilgalys R."/>
            <person name="Henrissat B."/>
            <person name="Grigoriev I.V."/>
            <person name="Hibbett D."/>
            <person name="Nagy L.G."/>
            <person name="Martin F.M."/>
        </authorList>
    </citation>
    <scope>NUCLEOTIDE SEQUENCE</scope>
    <source>
        <strain evidence="2">BED1</strain>
    </source>
</reference>
<keyword evidence="3" id="KW-1185">Reference proteome</keyword>
<feature type="compositionally biased region" description="Low complexity" evidence="1">
    <location>
        <begin position="156"/>
        <end position="176"/>
    </location>
</feature>
<dbReference type="EMBL" id="WHUW01000006">
    <property type="protein sequence ID" value="KAF8444453.1"/>
    <property type="molecule type" value="Genomic_DNA"/>
</dbReference>
<dbReference type="AlphaFoldDB" id="A0AAD4BZH3"/>
<evidence type="ECO:0000313" key="3">
    <source>
        <dbReference type="Proteomes" id="UP001194468"/>
    </source>
</evidence>
<comment type="caution">
    <text evidence="2">The sequence shown here is derived from an EMBL/GenBank/DDBJ whole genome shotgun (WGS) entry which is preliminary data.</text>
</comment>
<evidence type="ECO:0000256" key="1">
    <source>
        <dbReference type="SAM" id="MobiDB-lite"/>
    </source>
</evidence>
<dbReference type="Proteomes" id="UP001194468">
    <property type="component" value="Unassembled WGS sequence"/>
</dbReference>
<evidence type="ECO:0000313" key="2">
    <source>
        <dbReference type="EMBL" id="KAF8444453.1"/>
    </source>
</evidence>
<feature type="region of interest" description="Disordered" evidence="1">
    <location>
        <begin position="99"/>
        <end position="119"/>
    </location>
</feature>
<proteinExistence type="predicted"/>
<accession>A0AAD4BZH3</accession>
<gene>
    <name evidence="2" type="ORF">L210DRAFT_3642697</name>
</gene>
<feature type="region of interest" description="Disordered" evidence="1">
    <location>
        <begin position="132"/>
        <end position="203"/>
    </location>
</feature>
<feature type="region of interest" description="Disordered" evidence="1">
    <location>
        <begin position="217"/>
        <end position="241"/>
    </location>
</feature>
<organism evidence="2 3">
    <name type="scientific">Boletus edulis BED1</name>
    <dbReference type="NCBI Taxonomy" id="1328754"/>
    <lineage>
        <taxon>Eukaryota</taxon>
        <taxon>Fungi</taxon>
        <taxon>Dikarya</taxon>
        <taxon>Basidiomycota</taxon>
        <taxon>Agaricomycotina</taxon>
        <taxon>Agaricomycetes</taxon>
        <taxon>Agaricomycetidae</taxon>
        <taxon>Boletales</taxon>
        <taxon>Boletineae</taxon>
        <taxon>Boletaceae</taxon>
        <taxon>Boletoideae</taxon>
        <taxon>Boletus</taxon>
    </lineage>
</organism>
<name>A0AAD4BZH3_BOLED</name>
<protein>
    <submittedName>
        <fullName evidence="2">Uncharacterized protein</fullName>
    </submittedName>
</protein>